<protein>
    <recommendedName>
        <fullName evidence="2">VPS9 domain-containing protein</fullName>
    </recommendedName>
</protein>
<dbReference type="PANTHER" id="PTHR23101">
    <property type="entry name" value="RAB GDP/GTP EXCHANGE FACTOR"/>
    <property type="match status" value="1"/>
</dbReference>
<dbReference type="PANTHER" id="PTHR23101:SF25">
    <property type="entry name" value="GTPASE-ACTIVATING PROTEIN AND VPS9 DOMAIN-CONTAINING PROTEIN 1"/>
    <property type="match status" value="1"/>
</dbReference>
<feature type="domain" description="VPS9" evidence="2">
    <location>
        <begin position="251"/>
        <end position="409"/>
    </location>
</feature>
<comment type="caution">
    <text evidence="3">The sequence shown here is derived from an EMBL/GenBank/DDBJ whole genome shotgun (WGS) entry which is preliminary data.</text>
</comment>
<dbReference type="Proteomes" id="UP001162640">
    <property type="component" value="Unassembled WGS sequence"/>
</dbReference>
<evidence type="ECO:0000313" key="4">
    <source>
        <dbReference type="Proteomes" id="UP001162640"/>
    </source>
</evidence>
<feature type="region of interest" description="Disordered" evidence="1">
    <location>
        <begin position="1"/>
        <end position="68"/>
    </location>
</feature>
<dbReference type="GO" id="GO:0031267">
    <property type="term" value="F:small GTPase binding"/>
    <property type="evidence" value="ECO:0007669"/>
    <property type="project" value="TreeGrafter"/>
</dbReference>
<dbReference type="PROSITE" id="PS51205">
    <property type="entry name" value="VPS9"/>
    <property type="match status" value="1"/>
</dbReference>
<feature type="compositionally biased region" description="Low complexity" evidence="1">
    <location>
        <begin position="12"/>
        <end position="29"/>
    </location>
</feature>
<gene>
    <name evidence="3" type="ORF">TL16_g01369</name>
</gene>
<dbReference type="GO" id="GO:0030139">
    <property type="term" value="C:endocytic vesicle"/>
    <property type="evidence" value="ECO:0007669"/>
    <property type="project" value="TreeGrafter"/>
</dbReference>
<evidence type="ECO:0000313" key="3">
    <source>
        <dbReference type="EMBL" id="GMH53086.1"/>
    </source>
</evidence>
<dbReference type="GO" id="GO:0005829">
    <property type="term" value="C:cytosol"/>
    <property type="evidence" value="ECO:0007669"/>
    <property type="project" value="TreeGrafter"/>
</dbReference>
<proteinExistence type="predicted"/>
<evidence type="ECO:0000256" key="1">
    <source>
        <dbReference type="SAM" id="MobiDB-lite"/>
    </source>
</evidence>
<dbReference type="AlphaFoldDB" id="A0A9W6ZIY3"/>
<dbReference type="Pfam" id="PF02204">
    <property type="entry name" value="VPS9"/>
    <property type="match status" value="1"/>
</dbReference>
<dbReference type="SUPFAM" id="SSF109993">
    <property type="entry name" value="VPS9 domain"/>
    <property type="match status" value="1"/>
</dbReference>
<evidence type="ECO:0000259" key="2">
    <source>
        <dbReference type="PROSITE" id="PS51205"/>
    </source>
</evidence>
<name>A0A9W6ZIY3_9STRA</name>
<dbReference type="SMART" id="SM00167">
    <property type="entry name" value="VPS9"/>
    <property type="match status" value="1"/>
</dbReference>
<feature type="compositionally biased region" description="Basic and acidic residues" evidence="1">
    <location>
        <begin position="37"/>
        <end position="47"/>
    </location>
</feature>
<dbReference type="InterPro" id="IPR003123">
    <property type="entry name" value="VPS9"/>
</dbReference>
<dbReference type="Gene3D" id="1.20.1050.80">
    <property type="entry name" value="VPS9 domain"/>
    <property type="match status" value="1"/>
</dbReference>
<dbReference type="GO" id="GO:0016192">
    <property type="term" value="P:vesicle-mediated transport"/>
    <property type="evidence" value="ECO:0007669"/>
    <property type="project" value="InterPro"/>
</dbReference>
<feature type="compositionally biased region" description="Low complexity" evidence="1">
    <location>
        <begin position="54"/>
        <end position="65"/>
    </location>
</feature>
<dbReference type="InterPro" id="IPR045046">
    <property type="entry name" value="Vps9-like"/>
</dbReference>
<accession>A0A9W6ZIY3</accession>
<dbReference type="GO" id="GO:0005085">
    <property type="term" value="F:guanyl-nucleotide exchange factor activity"/>
    <property type="evidence" value="ECO:0007669"/>
    <property type="project" value="InterPro"/>
</dbReference>
<feature type="compositionally biased region" description="Pro residues" evidence="1">
    <location>
        <begin position="1"/>
        <end position="11"/>
    </location>
</feature>
<sequence length="550" mass="61820">MSSSSLPPPAPVAVERSTSSIGSIGSLTSPNPISSSRKSELLMEARSARQTWLTSTSSSPNSTSNDDATPSVGAVSILSQSNLTTSNFQISLQPLLSNLYGPTSTPHLNSLTLRTIPSSSPLLTPTYGTTTNSTDYNTFINLLSTSSSSDLVSSLQNFVSQFHLQTTSLLQNRSTILESKRIAPFKFEAQDEENEESKSANSIIKGYINTFLPQLSSSLTFQNTELNLKKLLTMFIRRKVFQRTWELTEDKEDDIEFEKRLGELAFISFEHFDITCLQSGERDSIDSISSTSSKEPQSDLWSIPLNTLKSIGSFKSPSEKLDCVIKTSKEITAALSSVLEGDELPGADDFLPAFILCILKSNPKQFKSNLNYIQSYIDDSSLISEAGYVLTHVISGVHFLSDLEETSLSISKEEFREGVEKKRKEIELKANQKKVEERKERRRKLRSYGEEERREVKEVSAKEVRQARLNGDMSKLDNLNYVEAEQVPPRVEVKKKYSYLMHTPKTLGVNDVEGLLREYKDLVYTCERLFYFFFFPFFFSPTFFTSSSTF</sequence>
<dbReference type="InterPro" id="IPR037191">
    <property type="entry name" value="VPS9_dom_sf"/>
</dbReference>
<dbReference type="EMBL" id="BLQM01000031">
    <property type="protein sequence ID" value="GMH53086.1"/>
    <property type="molecule type" value="Genomic_DNA"/>
</dbReference>
<reference evidence="4" key="1">
    <citation type="journal article" date="2023" name="Commun. Biol.">
        <title>Genome analysis of Parmales, the sister group of diatoms, reveals the evolutionary specialization of diatoms from phago-mixotrophs to photoautotrophs.</title>
        <authorList>
            <person name="Ban H."/>
            <person name="Sato S."/>
            <person name="Yoshikawa S."/>
            <person name="Yamada K."/>
            <person name="Nakamura Y."/>
            <person name="Ichinomiya M."/>
            <person name="Sato N."/>
            <person name="Blanc-Mathieu R."/>
            <person name="Endo H."/>
            <person name="Kuwata A."/>
            <person name="Ogata H."/>
        </authorList>
    </citation>
    <scope>NUCLEOTIDE SEQUENCE [LARGE SCALE GENOMIC DNA]</scope>
</reference>
<organism evidence="3 4">
    <name type="scientific">Triparma laevis f. inornata</name>
    <dbReference type="NCBI Taxonomy" id="1714386"/>
    <lineage>
        <taxon>Eukaryota</taxon>
        <taxon>Sar</taxon>
        <taxon>Stramenopiles</taxon>
        <taxon>Ochrophyta</taxon>
        <taxon>Bolidophyceae</taxon>
        <taxon>Parmales</taxon>
        <taxon>Triparmaceae</taxon>
        <taxon>Triparma</taxon>
    </lineage>
</organism>